<feature type="domain" description="FAD-binding PCMH-type" evidence="1">
    <location>
        <begin position="42"/>
        <end position="161"/>
    </location>
</feature>
<keyword evidence="3" id="KW-1185">Reference proteome</keyword>
<dbReference type="PANTHER" id="PTHR11748">
    <property type="entry name" value="D-LACTATE DEHYDROGENASE"/>
    <property type="match status" value="1"/>
</dbReference>
<evidence type="ECO:0000259" key="1">
    <source>
        <dbReference type="PROSITE" id="PS51387"/>
    </source>
</evidence>
<dbReference type="PANTHER" id="PTHR11748:SF119">
    <property type="entry name" value="D-2-HYDROXYGLUTARATE DEHYDROGENASE"/>
    <property type="match status" value="1"/>
</dbReference>
<dbReference type="Proteomes" id="UP000523795">
    <property type="component" value="Unassembled WGS sequence"/>
</dbReference>
<dbReference type="InterPro" id="IPR036318">
    <property type="entry name" value="FAD-bd_PCMH-like_sf"/>
</dbReference>
<evidence type="ECO:0000313" key="3">
    <source>
        <dbReference type="Proteomes" id="UP000523795"/>
    </source>
</evidence>
<gene>
    <name evidence="2" type="ORF">HER39_17595</name>
</gene>
<protein>
    <submittedName>
        <fullName evidence="2">FAD-binding oxidoreductase</fullName>
    </submittedName>
</protein>
<reference evidence="2 3" key="1">
    <citation type="submission" date="2020-04" db="EMBL/GenBank/DDBJ databases">
        <authorList>
            <person name="Liu S."/>
        </authorList>
    </citation>
    <scope>NUCLEOTIDE SEQUENCE [LARGE SCALE GENOMIC DNA]</scope>
    <source>
        <strain evidence="2 3">CGMCC 1.15091</strain>
    </source>
</reference>
<comment type="caution">
    <text evidence="2">The sequence shown here is derived from an EMBL/GenBank/DDBJ whole genome shotgun (WGS) entry which is preliminary data.</text>
</comment>
<dbReference type="InterPro" id="IPR016169">
    <property type="entry name" value="FAD-bd_PCMH_sub2"/>
</dbReference>
<evidence type="ECO:0000313" key="2">
    <source>
        <dbReference type="EMBL" id="NKX52351.1"/>
    </source>
</evidence>
<dbReference type="PROSITE" id="PS51387">
    <property type="entry name" value="FAD_PCMH"/>
    <property type="match status" value="1"/>
</dbReference>
<dbReference type="SUPFAM" id="SSF56176">
    <property type="entry name" value="FAD-binding/transporter-associated domain-like"/>
    <property type="match status" value="1"/>
</dbReference>
<dbReference type="EMBL" id="JAAZSR010000499">
    <property type="protein sequence ID" value="NKX52351.1"/>
    <property type="molecule type" value="Genomic_DNA"/>
</dbReference>
<dbReference type="InterPro" id="IPR016166">
    <property type="entry name" value="FAD-bd_PCMH"/>
</dbReference>
<dbReference type="Pfam" id="PF01565">
    <property type="entry name" value="FAD_binding_4"/>
    <property type="match status" value="1"/>
</dbReference>
<organism evidence="2 3">
    <name type="scientific">Arthrobacter deserti</name>
    <dbReference type="NCBI Taxonomy" id="1742687"/>
    <lineage>
        <taxon>Bacteria</taxon>
        <taxon>Bacillati</taxon>
        <taxon>Actinomycetota</taxon>
        <taxon>Actinomycetes</taxon>
        <taxon>Micrococcales</taxon>
        <taxon>Micrococcaceae</taxon>
        <taxon>Arthrobacter</taxon>
    </lineage>
</organism>
<sequence length="161" mass="16230">MTQDVLSAPERAEVLARLDAAGVPVESSGHRLAAYSYDASNYRVPPVGVVFPRSVDGVVAVVAACRETGAPLVGRGGGTSMAGNAVGPGIVLDFSRHMHRVFSIDAAAGTADVDAGVVLARLTKEAARATDGALTFAPDPSSKTRATVGGSIGNDACGNHS</sequence>
<proteinExistence type="predicted"/>
<feature type="non-terminal residue" evidence="2">
    <location>
        <position position="161"/>
    </location>
</feature>
<dbReference type="InterPro" id="IPR006094">
    <property type="entry name" value="Oxid_FAD_bind_N"/>
</dbReference>
<dbReference type="Gene3D" id="3.30.465.10">
    <property type="match status" value="1"/>
</dbReference>
<name>A0ABX1JTH2_9MICC</name>
<accession>A0ABX1JTH2</accession>